<dbReference type="InterPro" id="IPR009594">
    <property type="entry name" value="Tscrpt_reg_HTH_AraC_N"/>
</dbReference>
<evidence type="ECO:0000313" key="4">
    <source>
        <dbReference type="EMBL" id="OFA09130.1"/>
    </source>
</evidence>
<organism evidence="4 5">
    <name type="scientific">Duganella phyllosphaerae</name>
    <dbReference type="NCBI Taxonomy" id="762836"/>
    <lineage>
        <taxon>Bacteria</taxon>
        <taxon>Pseudomonadati</taxon>
        <taxon>Pseudomonadota</taxon>
        <taxon>Betaproteobacteria</taxon>
        <taxon>Burkholderiales</taxon>
        <taxon>Oxalobacteraceae</taxon>
        <taxon>Telluria group</taxon>
        <taxon>Duganella</taxon>
    </lineage>
</organism>
<dbReference type="Proteomes" id="UP000175989">
    <property type="component" value="Unassembled WGS sequence"/>
</dbReference>
<feature type="domain" description="HTH araC/xylS-type" evidence="3">
    <location>
        <begin position="195"/>
        <end position="293"/>
    </location>
</feature>
<keyword evidence="1" id="KW-0805">Transcription regulation</keyword>
<accession>A0A1E7X7S0</accession>
<dbReference type="GO" id="GO:0003700">
    <property type="term" value="F:DNA-binding transcription factor activity"/>
    <property type="evidence" value="ECO:0007669"/>
    <property type="project" value="InterPro"/>
</dbReference>
<dbReference type="PROSITE" id="PS01124">
    <property type="entry name" value="HTH_ARAC_FAMILY_2"/>
    <property type="match status" value="1"/>
</dbReference>
<evidence type="ECO:0000256" key="2">
    <source>
        <dbReference type="ARBA" id="ARBA00023163"/>
    </source>
</evidence>
<dbReference type="Gene3D" id="1.10.10.60">
    <property type="entry name" value="Homeodomain-like"/>
    <property type="match status" value="1"/>
</dbReference>
<dbReference type="PANTHER" id="PTHR43436:SF1">
    <property type="entry name" value="TRANSCRIPTIONAL REGULATORY PROTEIN"/>
    <property type="match status" value="1"/>
</dbReference>
<dbReference type="AlphaFoldDB" id="A0A1E7X7S0"/>
<evidence type="ECO:0000313" key="5">
    <source>
        <dbReference type="Proteomes" id="UP000175989"/>
    </source>
</evidence>
<dbReference type="InterPro" id="IPR018060">
    <property type="entry name" value="HTH_AraC"/>
</dbReference>
<gene>
    <name evidence="4" type="primary">rhaS_1</name>
    <name evidence="4" type="ORF">DUPY_01760</name>
</gene>
<dbReference type="InterPro" id="IPR009057">
    <property type="entry name" value="Homeodomain-like_sf"/>
</dbReference>
<reference evidence="5" key="1">
    <citation type="journal article" date="2016" name="Front. Microbiol.">
        <title>Molecular Keys to the Janthinobacterium and Duganella spp. Interaction with the Plant Pathogen Fusarium graminearum.</title>
        <authorList>
            <person name="Haack F.S."/>
            <person name="Poehlein A."/>
            <person name="Kroger C."/>
            <person name="Voigt C.A."/>
            <person name="Piepenbring M."/>
            <person name="Bode H.B."/>
            <person name="Daniel R."/>
            <person name="Schafer W."/>
            <person name="Streit W.R."/>
        </authorList>
    </citation>
    <scope>NUCLEOTIDE SEQUENCE [LARGE SCALE GENOMIC DNA]</scope>
    <source>
        <strain evidence="5">T54</strain>
    </source>
</reference>
<evidence type="ECO:0000256" key="1">
    <source>
        <dbReference type="ARBA" id="ARBA00023015"/>
    </source>
</evidence>
<evidence type="ECO:0000259" key="3">
    <source>
        <dbReference type="PROSITE" id="PS01124"/>
    </source>
</evidence>
<dbReference type="GO" id="GO:0043565">
    <property type="term" value="F:sequence-specific DNA binding"/>
    <property type="evidence" value="ECO:0007669"/>
    <property type="project" value="InterPro"/>
</dbReference>
<dbReference type="Pfam" id="PF12833">
    <property type="entry name" value="HTH_18"/>
    <property type="match status" value="1"/>
</dbReference>
<dbReference type="RefSeq" id="WP_070245845.1">
    <property type="nucleotide sequence ID" value="NZ_LROM01000016.1"/>
</dbReference>
<dbReference type="Pfam" id="PF06719">
    <property type="entry name" value="AraC_N"/>
    <property type="match status" value="1"/>
</dbReference>
<dbReference type="SUPFAM" id="SSF46689">
    <property type="entry name" value="Homeodomain-like"/>
    <property type="match status" value="2"/>
</dbReference>
<dbReference type="EMBL" id="LROM01000016">
    <property type="protein sequence ID" value="OFA09130.1"/>
    <property type="molecule type" value="Genomic_DNA"/>
</dbReference>
<dbReference type="PATRIC" id="fig|762836.4.peg.185"/>
<keyword evidence="2" id="KW-0804">Transcription</keyword>
<proteinExistence type="predicted"/>
<comment type="caution">
    <text evidence="4">The sequence shown here is derived from an EMBL/GenBank/DDBJ whole genome shotgun (WGS) entry which is preliminary data.</text>
</comment>
<dbReference type="SMART" id="SM00342">
    <property type="entry name" value="HTH_ARAC"/>
    <property type="match status" value="1"/>
</dbReference>
<dbReference type="PANTHER" id="PTHR43436">
    <property type="entry name" value="ARAC-FAMILY TRANSCRIPTIONAL REGULATOR"/>
    <property type="match status" value="1"/>
</dbReference>
<name>A0A1E7X7S0_9BURK</name>
<dbReference type="OrthoDB" id="34150at2"/>
<protein>
    <submittedName>
        <fullName evidence="4">HTH-type transcriptional activator RhaS</fullName>
    </submittedName>
</protein>
<keyword evidence="5" id="KW-1185">Reference proteome</keyword>
<sequence>MDKTIESLCAELVRKSAPLVSAIENPTGIAALTVYRHLEPTPPAPTTYLPSIALVMQGSKRVHLGENSFVYDRSRFLLTALDLPVSSEVLDASVEAPYMCLRLGLDIRLVREVLVSAPPVARVEASDAYGMATGVVTVELVEAFGRMLDLLGSGEPPAFLGDLLQREIIYRVLHSEAGARLREIATAGGDSDRTARAVDWIRDHYTQPLRMEQLAQQAGMGVSTLHHHFRRLTSMSPLQYQKQLRLHEARRRMLIDGLDAASAAFEVGYESASQFNREYSRVFGNSPMRDVRARLDGWRSA</sequence>